<proteinExistence type="predicted"/>
<organism evidence="1 2">
    <name type="scientific">Chaenocephalus aceratus</name>
    <name type="common">Blackfin icefish</name>
    <name type="synonym">Chaenichthys aceratus</name>
    <dbReference type="NCBI Taxonomy" id="36190"/>
    <lineage>
        <taxon>Eukaryota</taxon>
        <taxon>Metazoa</taxon>
        <taxon>Chordata</taxon>
        <taxon>Craniata</taxon>
        <taxon>Vertebrata</taxon>
        <taxon>Euteleostomi</taxon>
        <taxon>Actinopterygii</taxon>
        <taxon>Neopterygii</taxon>
        <taxon>Teleostei</taxon>
        <taxon>Neoteleostei</taxon>
        <taxon>Acanthomorphata</taxon>
        <taxon>Eupercaria</taxon>
        <taxon>Perciformes</taxon>
        <taxon>Notothenioidei</taxon>
        <taxon>Channichthyidae</taxon>
        <taxon>Chaenocephalus</taxon>
    </lineage>
</organism>
<comment type="caution">
    <text evidence="1">The sequence shown here is derived from an EMBL/GenBank/DDBJ whole genome shotgun (WGS) entry which is preliminary data.</text>
</comment>
<keyword evidence="2" id="KW-1185">Reference proteome</keyword>
<dbReference type="EMBL" id="CM043801">
    <property type="protein sequence ID" value="KAI4810237.1"/>
    <property type="molecule type" value="Genomic_DNA"/>
</dbReference>
<accession>A0ACB9WAH1</accession>
<sequence>SPCLAGSVGTSPGPEATLCSLSAAVWPSPVSLVRLQRCPVRQLVLTVSRNPGRWRPD</sequence>
<evidence type="ECO:0000313" key="2">
    <source>
        <dbReference type="Proteomes" id="UP001057452"/>
    </source>
</evidence>
<gene>
    <name evidence="1" type="ORF">KUCAC02_019078</name>
</gene>
<name>A0ACB9WAH1_CHAAC</name>
<evidence type="ECO:0000313" key="1">
    <source>
        <dbReference type="EMBL" id="KAI4810237.1"/>
    </source>
</evidence>
<reference evidence="1" key="1">
    <citation type="submission" date="2022-05" db="EMBL/GenBank/DDBJ databases">
        <title>Chromosome-level genome of Chaenocephalus aceratus.</title>
        <authorList>
            <person name="Park H."/>
        </authorList>
    </citation>
    <scope>NUCLEOTIDE SEQUENCE</scope>
    <source>
        <strain evidence="1">KU_202001</strain>
    </source>
</reference>
<dbReference type="Proteomes" id="UP001057452">
    <property type="component" value="Chromosome 17"/>
</dbReference>
<feature type="non-terminal residue" evidence="1">
    <location>
        <position position="57"/>
    </location>
</feature>
<feature type="non-terminal residue" evidence="1">
    <location>
        <position position="1"/>
    </location>
</feature>
<protein>
    <submittedName>
        <fullName evidence="1">Uncharacterized protein</fullName>
    </submittedName>
</protein>